<gene>
    <name evidence="4" type="ORF">ERHA53_25100</name>
</gene>
<dbReference type="EMBL" id="AP024329">
    <property type="protein sequence ID" value="BCQ35167.1"/>
    <property type="molecule type" value="Genomic_DNA"/>
</dbReference>
<dbReference type="PROSITE" id="PS01124">
    <property type="entry name" value="HTH_ARAC_FAMILY_2"/>
    <property type="match status" value="1"/>
</dbReference>
<keyword evidence="1" id="KW-0805">Transcription regulation</keyword>
<dbReference type="InterPro" id="IPR018060">
    <property type="entry name" value="HTH_AraC"/>
</dbReference>
<evidence type="ECO:0000256" key="1">
    <source>
        <dbReference type="ARBA" id="ARBA00023015"/>
    </source>
</evidence>
<evidence type="ECO:0000259" key="3">
    <source>
        <dbReference type="PROSITE" id="PS01124"/>
    </source>
</evidence>
<accession>A0ABN6DQ07</accession>
<dbReference type="PANTHER" id="PTHR47893">
    <property type="entry name" value="REGULATORY PROTEIN PCHR"/>
    <property type="match status" value="1"/>
</dbReference>
<dbReference type="Gene3D" id="1.10.10.60">
    <property type="entry name" value="Homeodomain-like"/>
    <property type="match status" value="1"/>
</dbReference>
<keyword evidence="2" id="KW-0804">Transcription</keyword>
<dbReference type="PANTHER" id="PTHR47893:SF1">
    <property type="entry name" value="REGULATORY PROTEIN PCHR"/>
    <property type="match status" value="1"/>
</dbReference>
<proteinExistence type="predicted"/>
<evidence type="ECO:0000313" key="4">
    <source>
        <dbReference type="EMBL" id="BCQ35167.1"/>
    </source>
</evidence>
<organism evidence="4 5">
    <name type="scientific">Erwinia rhapontici</name>
    <name type="common">Pectobacterium rhapontici</name>
    <dbReference type="NCBI Taxonomy" id="55212"/>
    <lineage>
        <taxon>Bacteria</taxon>
        <taxon>Pseudomonadati</taxon>
        <taxon>Pseudomonadota</taxon>
        <taxon>Gammaproteobacteria</taxon>
        <taxon>Enterobacterales</taxon>
        <taxon>Erwiniaceae</taxon>
        <taxon>Erwinia</taxon>
    </lineage>
</organism>
<dbReference type="SMART" id="SM00342">
    <property type="entry name" value="HTH_ARAC"/>
    <property type="match status" value="1"/>
</dbReference>
<name>A0ABN6DQ07_ERWRD</name>
<protein>
    <recommendedName>
        <fullName evidence="3">HTH araC/xylS-type domain-containing protein</fullName>
    </recommendedName>
</protein>
<reference evidence="4 5" key="1">
    <citation type="submission" date="2021-01" db="EMBL/GenBank/DDBJ databases">
        <title>Complete genome sequence of Erwinia rhapontici MAFF 311153.</title>
        <authorList>
            <person name="Morohoshi T."/>
            <person name="Someya N."/>
        </authorList>
    </citation>
    <scope>NUCLEOTIDE SEQUENCE [LARGE SCALE GENOMIC DNA]</scope>
    <source>
        <strain evidence="4 5">MAFF 311153</strain>
    </source>
</reference>
<evidence type="ECO:0000256" key="2">
    <source>
        <dbReference type="ARBA" id="ARBA00023163"/>
    </source>
</evidence>
<keyword evidence="5" id="KW-1185">Reference proteome</keyword>
<dbReference type="InterPro" id="IPR053142">
    <property type="entry name" value="PchR_regulatory_protein"/>
</dbReference>
<dbReference type="Proteomes" id="UP000677515">
    <property type="component" value="Chromosome"/>
</dbReference>
<feature type="domain" description="HTH araC/xylS-type" evidence="3">
    <location>
        <begin position="219"/>
        <end position="316"/>
    </location>
</feature>
<sequence length="318" mass="36108">MILLWETVNLMIQPFQGTQSYRVSAADAQVTGAIRALPPTVGDCRSHFTTLADGMTLVRSLYQPQRPLIEETCNPHAQPMLVLTFGLAGHSVYQGREGQETRFSQHYLTMTSFNGSVGERHYRACETVSQLRLLIGASGVKHYFGEEVCERLFRQPILAHHAWTPFNPATETLLAQLEASRQDPLMQQIHALNLLALYRHLLLSAGNRPLHPQDDRRLEQAREWMLAHLAEPFSLSTLAMAVGLSDYKLKQGFHQRFHITPGQMLLQLRMEQAHRLLEQGYQVAQAGWQVGYRHANNFSVAFHRYFGRHASAVMGKKQ</sequence>
<dbReference type="Pfam" id="PF12833">
    <property type="entry name" value="HTH_18"/>
    <property type="match status" value="1"/>
</dbReference>
<evidence type="ECO:0000313" key="5">
    <source>
        <dbReference type="Proteomes" id="UP000677515"/>
    </source>
</evidence>
<dbReference type="SUPFAM" id="SSF46689">
    <property type="entry name" value="Homeodomain-like"/>
    <property type="match status" value="2"/>
</dbReference>
<dbReference type="InterPro" id="IPR009057">
    <property type="entry name" value="Homeodomain-like_sf"/>
</dbReference>